<dbReference type="EMBL" id="JANPWB010000012">
    <property type="protein sequence ID" value="KAJ1116117.1"/>
    <property type="molecule type" value="Genomic_DNA"/>
</dbReference>
<dbReference type="AlphaFoldDB" id="A0AAV7NN85"/>
<name>A0AAV7NN85_PLEWA</name>
<feature type="compositionally biased region" description="Basic residues" evidence="1">
    <location>
        <begin position="22"/>
        <end position="31"/>
    </location>
</feature>
<evidence type="ECO:0000313" key="3">
    <source>
        <dbReference type="Proteomes" id="UP001066276"/>
    </source>
</evidence>
<organism evidence="2 3">
    <name type="scientific">Pleurodeles waltl</name>
    <name type="common">Iberian ribbed newt</name>
    <dbReference type="NCBI Taxonomy" id="8319"/>
    <lineage>
        <taxon>Eukaryota</taxon>
        <taxon>Metazoa</taxon>
        <taxon>Chordata</taxon>
        <taxon>Craniata</taxon>
        <taxon>Vertebrata</taxon>
        <taxon>Euteleostomi</taxon>
        <taxon>Amphibia</taxon>
        <taxon>Batrachia</taxon>
        <taxon>Caudata</taxon>
        <taxon>Salamandroidea</taxon>
        <taxon>Salamandridae</taxon>
        <taxon>Pleurodelinae</taxon>
        <taxon>Pleurodeles</taxon>
    </lineage>
</organism>
<feature type="compositionally biased region" description="Basic and acidic residues" evidence="1">
    <location>
        <begin position="9"/>
        <end position="21"/>
    </location>
</feature>
<sequence length="106" mass="11780">MELVSQREVSVEQRAPWDSKPRQRRNRRRRDTRPTRVGHAPDMEQIIQDQSRALQMAAIRAPPAASDTVAELNDSDVEIGSLDEMLSDTGSSVLLAVTLQTADGII</sequence>
<evidence type="ECO:0000313" key="2">
    <source>
        <dbReference type="EMBL" id="KAJ1116117.1"/>
    </source>
</evidence>
<proteinExistence type="predicted"/>
<dbReference type="Proteomes" id="UP001066276">
    <property type="component" value="Chromosome 8"/>
</dbReference>
<reference evidence="2" key="1">
    <citation type="journal article" date="2022" name="bioRxiv">
        <title>Sequencing and chromosome-scale assembly of the giantPleurodeles waltlgenome.</title>
        <authorList>
            <person name="Brown T."/>
            <person name="Elewa A."/>
            <person name="Iarovenko S."/>
            <person name="Subramanian E."/>
            <person name="Araus A.J."/>
            <person name="Petzold A."/>
            <person name="Susuki M."/>
            <person name="Suzuki K.-i.T."/>
            <person name="Hayashi T."/>
            <person name="Toyoda A."/>
            <person name="Oliveira C."/>
            <person name="Osipova E."/>
            <person name="Leigh N.D."/>
            <person name="Simon A."/>
            <person name="Yun M.H."/>
        </authorList>
    </citation>
    <scope>NUCLEOTIDE SEQUENCE</scope>
    <source>
        <strain evidence="2">20211129_DDA</strain>
        <tissue evidence="2">Liver</tissue>
    </source>
</reference>
<gene>
    <name evidence="2" type="ORF">NDU88_004336</name>
</gene>
<accession>A0AAV7NN85</accession>
<feature type="region of interest" description="Disordered" evidence="1">
    <location>
        <begin position="1"/>
        <end position="40"/>
    </location>
</feature>
<protein>
    <submittedName>
        <fullName evidence="2">Uncharacterized protein</fullName>
    </submittedName>
</protein>
<keyword evidence="3" id="KW-1185">Reference proteome</keyword>
<evidence type="ECO:0000256" key="1">
    <source>
        <dbReference type="SAM" id="MobiDB-lite"/>
    </source>
</evidence>
<comment type="caution">
    <text evidence="2">The sequence shown here is derived from an EMBL/GenBank/DDBJ whole genome shotgun (WGS) entry which is preliminary data.</text>
</comment>